<dbReference type="KEGG" id="mlr:MELLADRAFT_104995"/>
<dbReference type="Proteomes" id="UP000001072">
    <property type="component" value="Unassembled WGS sequence"/>
</dbReference>
<accession>F4RG59</accession>
<dbReference type="HOGENOM" id="CLU_1482288_0_0_1"/>
<sequence>MEHSTLTYNHDQQVKAMSITDLRYLAGLKMADRNKQKMGYDINSQNLNILLGKDLKELLRCGAIKRNQIEQLNDCKATPLGLWSCWPGQINNGLGDPKKSVHDNEGLRKRYGGRIFDTFLVMWNHHGILQSADMKSSQFDIQLRYTRGMTYLEGAVPVPAQPGLYDPKSLRQWELRAVKPKI</sequence>
<dbReference type="VEuPathDB" id="FungiDB:MELLADRAFT_104995"/>
<evidence type="ECO:0000313" key="2">
    <source>
        <dbReference type="Proteomes" id="UP000001072"/>
    </source>
</evidence>
<reference evidence="2" key="1">
    <citation type="journal article" date="2011" name="Proc. Natl. Acad. Sci. U.S.A.">
        <title>Obligate biotrophy features unraveled by the genomic analysis of rust fungi.</title>
        <authorList>
            <person name="Duplessis S."/>
            <person name="Cuomo C.A."/>
            <person name="Lin Y.-C."/>
            <person name="Aerts A."/>
            <person name="Tisserant E."/>
            <person name="Veneault-Fourrey C."/>
            <person name="Joly D.L."/>
            <person name="Hacquard S."/>
            <person name="Amselem J."/>
            <person name="Cantarel B.L."/>
            <person name="Chiu R."/>
            <person name="Coutinho P.M."/>
            <person name="Feau N."/>
            <person name="Field M."/>
            <person name="Frey P."/>
            <person name="Gelhaye E."/>
            <person name="Goldberg J."/>
            <person name="Grabherr M.G."/>
            <person name="Kodira C.D."/>
            <person name="Kohler A."/>
            <person name="Kuees U."/>
            <person name="Lindquist E.A."/>
            <person name="Lucas S.M."/>
            <person name="Mago R."/>
            <person name="Mauceli E."/>
            <person name="Morin E."/>
            <person name="Murat C."/>
            <person name="Pangilinan J.L."/>
            <person name="Park R."/>
            <person name="Pearson M."/>
            <person name="Quesneville H."/>
            <person name="Rouhier N."/>
            <person name="Sakthikumar S."/>
            <person name="Salamov A.A."/>
            <person name="Schmutz J."/>
            <person name="Selles B."/>
            <person name="Shapiro H."/>
            <person name="Tanguay P."/>
            <person name="Tuskan G.A."/>
            <person name="Henrissat B."/>
            <person name="Van de Peer Y."/>
            <person name="Rouze P."/>
            <person name="Ellis J.G."/>
            <person name="Dodds P.N."/>
            <person name="Schein J.E."/>
            <person name="Zhong S."/>
            <person name="Hamelin R.C."/>
            <person name="Grigoriev I.V."/>
            <person name="Szabo L.J."/>
            <person name="Martin F."/>
        </authorList>
    </citation>
    <scope>NUCLEOTIDE SEQUENCE [LARGE SCALE GENOMIC DNA]</scope>
    <source>
        <strain evidence="2">98AG31 / pathotype 3-4-7</strain>
    </source>
</reference>
<gene>
    <name evidence="1" type="ORF">MELLADRAFT_104995</name>
</gene>
<name>F4RG59_MELLP</name>
<protein>
    <submittedName>
        <fullName evidence="1">Uncharacterized protein</fullName>
    </submittedName>
</protein>
<dbReference type="AlphaFoldDB" id="F4RG59"/>
<organism evidence="2">
    <name type="scientific">Melampsora larici-populina (strain 98AG31 / pathotype 3-4-7)</name>
    <name type="common">Poplar leaf rust fungus</name>
    <dbReference type="NCBI Taxonomy" id="747676"/>
    <lineage>
        <taxon>Eukaryota</taxon>
        <taxon>Fungi</taxon>
        <taxon>Dikarya</taxon>
        <taxon>Basidiomycota</taxon>
        <taxon>Pucciniomycotina</taxon>
        <taxon>Pucciniomycetes</taxon>
        <taxon>Pucciniales</taxon>
        <taxon>Melampsoraceae</taxon>
        <taxon>Melampsora</taxon>
    </lineage>
</organism>
<evidence type="ECO:0000313" key="1">
    <source>
        <dbReference type="EMBL" id="EGG08554.1"/>
    </source>
</evidence>
<dbReference type="RefSeq" id="XP_007408140.1">
    <property type="nucleotide sequence ID" value="XM_007408078.1"/>
</dbReference>
<proteinExistence type="predicted"/>
<dbReference type="InParanoid" id="F4RG59"/>
<dbReference type="EMBL" id="GL883100">
    <property type="protein sequence ID" value="EGG08554.1"/>
    <property type="molecule type" value="Genomic_DNA"/>
</dbReference>
<dbReference type="GeneID" id="18922465"/>
<keyword evidence="2" id="KW-1185">Reference proteome</keyword>